<dbReference type="Gene3D" id="3.90.76.10">
    <property type="entry name" value="Dipeptide-binding Protein, Domain 1"/>
    <property type="match status" value="1"/>
</dbReference>
<feature type="domain" description="Protein kinase" evidence="6">
    <location>
        <begin position="18"/>
        <end position="280"/>
    </location>
</feature>
<protein>
    <recommendedName>
        <fullName evidence="6">Protein kinase domain-containing protein</fullName>
    </recommendedName>
</protein>
<organism evidence="7 8">
    <name type="scientific">Actinoallomurus oryzae</name>
    <dbReference type="NCBI Taxonomy" id="502180"/>
    <lineage>
        <taxon>Bacteria</taxon>
        <taxon>Bacillati</taxon>
        <taxon>Actinomycetota</taxon>
        <taxon>Actinomycetes</taxon>
        <taxon>Streptosporangiales</taxon>
        <taxon>Thermomonosporaceae</taxon>
        <taxon>Actinoallomurus</taxon>
    </lineage>
</organism>
<dbReference type="Gene3D" id="3.30.200.20">
    <property type="entry name" value="Phosphorylase Kinase, domain 1"/>
    <property type="match status" value="1"/>
</dbReference>
<evidence type="ECO:0000256" key="3">
    <source>
        <dbReference type="ARBA" id="ARBA00022448"/>
    </source>
</evidence>
<keyword evidence="8" id="KW-1185">Reference proteome</keyword>
<dbReference type="InterPro" id="IPR000914">
    <property type="entry name" value="SBP_5_dom"/>
</dbReference>
<accession>A0ABP8R0G1</accession>
<dbReference type="Gene3D" id="3.40.190.10">
    <property type="entry name" value="Periplasmic binding protein-like II"/>
    <property type="match status" value="1"/>
</dbReference>
<comment type="similarity">
    <text evidence="2">Belongs to the bacterial solute-binding protein 5 family.</text>
</comment>
<dbReference type="SUPFAM" id="SSF53850">
    <property type="entry name" value="Periplasmic binding protein-like II"/>
    <property type="match status" value="1"/>
</dbReference>
<dbReference type="CDD" id="cd00995">
    <property type="entry name" value="PBP2_NikA_DppA_OppA_like"/>
    <property type="match status" value="1"/>
</dbReference>
<evidence type="ECO:0000256" key="2">
    <source>
        <dbReference type="ARBA" id="ARBA00005695"/>
    </source>
</evidence>
<evidence type="ECO:0000259" key="6">
    <source>
        <dbReference type="PROSITE" id="PS50011"/>
    </source>
</evidence>
<dbReference type="Gene3D" id="3.10.105.10">
    <property type="entry name" value="Dipeptide-binding Protein, Domain 3"/>
    <property type="match status" value="1"/>
</dbReference>
<evidence type="ECO:0000256" key="5">
    <source>
        <dbReference type="SAM" id="MobiDB-lite"/>
    </source>
</evidence>
<dbReference type="PROSITE" id="PS00108">
    <property type="entry name" value="PROTEIN_KINASE_ST"/>
    <property type="match status" value="1"/>
</dbReference>
<dbReference type="InterPro" id="IPR011009">
    <property type="entry name" value="Kinase-like_dom_sf"/>
</dbReference>
<keyword evidence="3" id="KW-0813">Transport</keyword>
<dbReference type="RefSeq" id="WP_345473721.1">
    <property type="nucleotide sequence ID" value="NZ_BAABHF010000049.1"/>
</dbReference>
<dbReference type="SUPFAM" id="SSF56112">
    <property type="entry name" value="Protein kinase-like (PK-like)"/>
    <property type="match status" value="1"/>
</dbReference>
<feature type="compositionally biased region" description="Pro residues" evidence="5">
    <location>
        <begin position="314"/>
        <end position="375"/>
    </location>
</feature>
<dbReference type="Gene3D" id="1.10.510.10">
    <property type="entry name" value="Transferase(Phosphotransferase) domain 1"/>
    <property type="match status" value="1"/>
</dbReference>
<feature type="region of interest" description="Disordered" evidence="5">
    <location>
        <begin position="290"/>
        <end position="406"/>
    </location>
</feature>
<gene>
    <name evidence="7" type="ORF">GCM10023191_084130</name>
</gene>
<dbReference type="InterPro" id="IPR039424">
    <property type="entry name" value="SBP_5"/>
</dbReference>
<dbReference type="Pfam" id="PF00496">
    <property type="entry name" value="SBP_bac_5"/>
    <property type="match status" value="1"/>
</dbReference>
<comment type="caution">
    <text evidence="7">The sequence shown here is derived from an EMBL/GenBank/DDBJ whole genome shotgun (WGS) entry which is preliminary data.</text>
</comment>
<comment type="subcellular location">
    <subcellularLocation>
        <location evidence="1">Cell envelope</location>
    </subcellularLocation>
</comment>
<dbReference type="PANTHER" id="PTHR30290:SF10">
    <property type="entry name" value="PERIPLASMIC OLIGOPEPTIDE-BINDING PROTEIN-RELATED"/>
    <property type="match status" value="1"/>
</dbReference>
<evidence type="ECO:0000313" key="8">
    <source>
        <dbReference type="Proteomes" id="UP001500503"/>
    </source>
</evidence>
<keyword evidence="4" id="KW-0732">Signal</keyword>
<evidence type="ECO:0000313" key="7">
    <source>
        <dbReference type="EMBL" id="GAA4514920.1"/>
    </source>
</evidence>
<feature type="compositionally biased region" description="Pro residues" evidence="5">
    <location>
        <begin position="297"/>
        <end position="306"/>
    </location>
</feature>
<dbReference type="InterPro" id="IPR000719">
    <property type="entry name" value="Prot_kinase_dom"/>
</dbReference>
<name>A0ABP8R0G1_9ACTN</name>
<dbReference type="PROSITE" id="PS50011">
    <property type="entry name" value="PROTEIN_KINASE_DOM"/>
    <property type="match status" value="1"/>
</dbReference>
<dbReference type="CDD" id="cd14014">
    <property type="entry name" value="STKc_PknB_like"/>
    <property type="match status" value="1"/>
</dbReference>
<sequence>MPEIAPLRANDPERLGSYRLTGRIGEGGQGTVYLGEDPDGEQVAVKLLHAQFSGDVKARARFAAELANAKRVAPFCTARIIDSDVEGDAPYLVSEYIEGPSLREVVDEHGPRSGGVLQRLAIGTATALAAIHEAGVVHRDFKPTNVLLAADGPRVIDFGIARALDAGGTLTSTTVGTPSYMSPEQISGEVAGPPTDVFAWAGTIVYAATGSPPFGQDSIPAVMNRIVHQEPALGMLMGPLRDVVASCLAKDPRRRPTAQQMLLRLLSNDGVSLPGAHPAPATEVLNQGAQVAAQNTDPPPWTPPGAPYAAYPPGGYPPGRDTPPPYGPGANTPPPYGPGSSTPPPYGLGANPPPYGPGHDTPPPYGSGQDTPPPYGRNADTQPADRPPGPGTNGYTDPGRTPRRRTRPGVLAAAGAALVLLAAAGTVAAVKLTGGGHSPNPTPTAAGKVGGTFRMALSPPEYIDPSNAITTADFFVVENLYTGLGRIRPDGSVVRALAGQVTSDPACEQWKFVIRSGTTFSNGEPVDAAAFARSWNRTAGNKTGGEGYLMNDIQGYADVIAGKAQTMSGVTASGNVLQVKLTRPDCDFEKRVAAPVFVPMPSAAGDASNDGYNRMPIGNGPFKIGAYTPNARLTLVRNGSYAFTRPKLDQVDATFVSDLSVALSGFDSGRYDWAELQSASIPAAVARHSSDGELVKGPIGGMTFLLPIGDKGAMKTKEARQAVSYALDRQAIVAGAYQGMYPVANSMVPPAIPGALTNGCTACVHDTAKAKSLAKQAGLGPGASVTLTLGDSSSYTQLASVVQQQLKSELGWNVKLRKLSITKFYQDEASAKAEDLYPFSWVADYPSAENFLDSLLSSDSIQRRDDGSVGGSNYARYSSTAFDNAMKAARSTADAAQRTRQLQAAEKIALDDMALIPLYSHVQYRVANTKAFVGMGLDSIGYPDLSTTARK</sequence>
<reference evidence="8" key="1">
    <citation type="journal article" date="2019" name="Int. J. Syst. Evol. Microbiol.">
        <title>The Global Catalogue of Microorganisms (GCM) 10K type strain sequencing project: providing services to taxonomists for standard genome sequencing and annotation.</title>
        <authorList>
            <consortium name="The Broad Institute Genomics Platform"/>
            <consortium name="The Broad Institute Genome Sequencing Center for Infectious Disease"/>
            <person name="Wu L."/>
            <person name="Ma J."/>
        </authorList>
    </citation>
    <scope>NUCLEOTIDE SEQUENCE [LARGE SCALE GENOMIC DNA]</scope>
    <source>
        <strain evidence="8">JCM 17933</strain>
    </source>
</reference>
<proteinExistence type="inferred from homology"/>
<dbReference type="PANTHER" id="PTHR30290">
    <property type="entry name" value="PERIPLASMIC BINDING COMPONENT OF ABC TRANSPORTER"/>
    <property type="match status" value="1"/>
</dbReference>
<dbReference type="InterPro" id="IPR008271">
    <property type="entry name" value="Ser/Thr_kinase_AS"/>
</dbReference>
<dbReference type="Proteomes" id="UP001500503">
    <property type="component" value="Unassembled WGS sequence"/>
</dbReference>
<evidence type="ECO:0000256" key="1">
    <source>
        <dbReference type="ARBA" id="ARBA00004196"/>
    </source>
</evidence>
<dbReference type="EMBL" id="BAABHF010000049">
    <property type="protein sequence ID" value="GAA4514920.1"/>
    <property type="molecule type" value="Genomic_DNA"/>
</dbReference>
<evidence type="ECO:0000256" key="4">
    <source>
        <dbReference type="ARBA" id="ARBA00022729"/>
    </source>
</evidence>
<dbReference type="Pfam" id="PF00069">
    <property type="entry name" value="Pkinase"/>
    <property type="match status" value="1"/>
</dbReference>